<keyword evidence="2" id="KW-1185">Reference proteome</keyword>
<evidence type="ECO:0000313" key="1">
    <source>
        <dbReference type="EMBL" id="MBN3580694.1"/>
    </source>
</evidence>
<dbReference type="RefSeq" id="WP_206372327.1">
    <property type="nucleotide sequence ID" value="NZ_CAWPTM010000154.1"/>
</dbReference>
<reference evidence="1 2" key="1">
    <citation type="submission" date="2021-02" db="EMBL/GenBank/DDBJ databases">
        <title>Draft Genome Sequences of 5 Vibrio neptunius Strains Isolated From of Bivalve Hatcheries.</title>
        <authorList>
            <person name="Galvis F."/>
            <person name="Barja J.L."/>
            <person name="Lemos M.L."/>
            <person name="Balado M."/>
        </authorList>
    </citation>
    <scope>NUCLEOTIDE SEQUENCE [LARGE SCALE GENOMIC DNA]</scope>
    <source>
        <strain evidence="1 2">PP-145.98</strain>
    </source>
</reference>
<name>A0ABS3ABB1_9VIBR</name>
<protein>
    <submittedName>
        <fullName evidence="1">Uncharacterized protein</fullName>
    </submittedName>
</protein>
<accession>A0ABS3ABB1</accession>
<dbReference type="EMBL" id="JAFHLB010000077">
    <property type="protein sequence ID" value="MBN3580694.1"/>
    <property type="molecule type" value="Genomic_DNA"/>
</dbReference>
<comment type="caution">
    <text evidence="1">The sequence shown here is derived from an EMBL/GenBank/DDBJ whole genome shotgun (WGS) entry which is preliminary data.</text>
</comment>
<evidence type="ECO:0000313" key="2">
    <source>
        <dbReference type="Proteomes" id="UP000779070"/>
    </source>
</evidence>
<organism evidence="1 2">
    <name type="scientific">Vibrio neptunius</name>
    <dbReference type="NCBI Taxonomy" id="170651"/>
    <lineage>
        <taxon>Bacteria</taxon>
        <taxon>Pseudomonadati</taxon>
        <taxon>Pseudomonadota</taxon>
        <taxon>Gammaproteobacteria</taxon>
        <taxon>Vibrionales</taxon>
        <taxon>Vibrionaceae</taxon>
        <taxon>Vibrio</taxon>
    </lineage>
</organism>
<proteinExistence type="predicted"/>
<sequence length="49" mass="5566">MSRYDVDTVETQFQPGSNEQVLLNKLAITSVSEMDDVEADLLQPDWTVH</sequence>
<gene>
    <name evidence="1" type="ORF">JYA62_24105</name>
</gene>
<dbReference type="Proteomes" id="UP000779070">
    <property type="component" value="Unassembled WGS sequence"/>
</dbReference>